<keyword evidence="2" id="KW-1185">Reference proteome</keyword>
<comment type="caution">
    <text evidence="1">The sequence shown here is derived from an EMBL/GenBank/DDBJ whole genome shotgun (WGS) entry which is preliminary data.</text>
</comment>
<gene>
    <name evidence="1" type="ORF">GC102_15985</name>
</gene>
<dbReference type="RefSeq" id="WP_171690463.1">
    <property type="nucleotide sequence ID" value="NZ_WHOC01000078.1"/>
</dbReference>
<name>A0ABX1Z1K0_9BACL</name>
<organism evidence="1 2">
    <name type="scientific">Paenibacillus germinis</name>
    <dbReference type="NCBI Taxonomy" id="2654979"/>
    <lineage>
        <taxon>Bacteria</taxon>
        <taxon>Bacillati</taxon>
        <taxon>Bacillota</taxon>
        <taxon>Bacilli</taxon>
        <taxon>Bacillales</taxon>
        <taxon>Paenibacillaceae</taxon>
        <taxon>Paenibacillus</taxon>
    </lineage>
</organism>
<dbReference type="EMBL" id="WHOC01000078">
    <property type="protein sequence ID" value="NOU87272.1"/>
    <property type="molecule type" value="Genomic_DNA"/>
</dbReference>
<accession>A0ABX1Z1K0</accession>
<reference evidence="1 2" key="1">
    <citation type="submission" date="2019-10" db="EMBL/GenBank/DDBJ databases">
        <title>Description of Paenibacillus choica sp. nov.</title>
        <authorList>
            <person name="Carlier A."/>
            <person name="Qi S."/>
        </authorList>
    </citation>
    <scope>NUCLEOTIDE SEQUENCE [LARGE SCALE GENOMIC DNA]</scope>
    <source>
        <strain evidence="1 2">LMG 31460</strain>
    </source>
</reference>
<dbReference type="InterPro" id="IPR058926">
    <property type="entry name" value="YmzB-like"/>
</dbReference>
<sequence length="113" mass="12904">MDELTMQEVCSWFEANKDKSIMIKKEDQEDIDQIEINVNDVGLMNFSDTLDAYLSPKAIVLRGSGSIETQDGEKHRLPEDSYEISFDGNFQGIQNEKGMEIQTDRASYMITTQ</sequence>
<dbReference type="Proteomes" id="UP000658690">
    <property type="component" value="Unassembled WGS sequence"/>
</dbReference>
<dbReference type="Pfam" id="PF25846">
    <property type="entry name" value="YmzB"/>
    <property type="match status" value="1"/>
</dbReference>
<protein>
    <submittedName>
        <fullName evidence="1">Uncharacterized protein</fullName>
    </submittedName>
</protein>
<evidence type="ECO:0000313" key="2">
    <source>
        <dbReference type="Proteomes" id="UP000658690"/>
    </source>
</evidence>
<evidence type="ECO:0000313" key="1">
    <source>
        <dbReference type="EMBL" id="NOU87272.1"/>
    </source>
</evidence>
<proteinExistence type="predicted"/>